<accession>A0A0F9U3M0</accession>
<dbReference type="InterPro" id="IPR049730">
    <property type="entry name" value="SNF2/RAD54-like_C"/>
</dbReference>
<feature type="region of interest" description="Disordered" evidence="2">
    <location>
        <begin position="711"/>
        <end position="757"/>
    </location>
</feature>
<feature type="compositionally biased region" description="Polar residues" evidence="2">
    <location>
        <begin position="711"/>
        <end position="731"/>
    </location>
</feature>
<dbReference type="GO" id="GO:0006281">
    <property type="term" value="P:DNA repair"/>
    <property type="evidence" value="ECO:0007669"/>
    <property type="project" value="TreeGrafter"/>
</dbReference>
<dbReference type="CDD" id="cd18793">
    <property type="entry name" value="SF2_C_SNF"/>
    <property type="match status" value="1"/>
</dbReference>
<dbReference type="PANTHER" id="PTHR45766">
    <property type="entry name" value="DNA ANNEALING HELICASE AND ENDONUCLEASE ZRANB3 FAMILY MEMBER"/>
    <property type="match status" value="1"/>
</dbReference>
<dbReference type="GO" id="GO:0005524">
    <property type="term" value="F:ATP binding"/>
    <property type="evidence" value="ECO:0007669"/>
    <property type="project" value="InterPro"/>
</dbReference>
<sequence length="757" mass="84050">MPLKVNVKRKDAKFKGDKPKYNVVVSGPRETFTPAICRSLELNGMGPFMDEDGLVVWSSMPQIGGAPYYLAHLLAYKHKATIHPNCKKQAMSVINRRDPRDGIDHILGSQGAIPAGRMSLNVIASSTDFAANCDEADTERREFLEAAGWLPIKNMNSKIAQKLGTQPYRTRDPFIASNLEPFMSPGAKNLLKEKLATAGKNIKASKSHTAEGAIEVPAPEGLGFFPFQLGGITMAVNSPGGTLIADDMGLGKTMQGIGIINATPKAEKILIISQANMRIKWGREIEKWKTNSALTVGLAESSTFPDANVCVINYDILQKNIDAMRAIKWDLIICDEAHNMKNPEAQRTQAVLGDLLDMDGSKALPLSDIGKYVHLTGTPKPNRIDELWPLISSTRPDIWGSGPEDFQIFKNRYCPPILIKREMKSRFKGGKPREMIIPMPGKPIREMELQLRLRGSGSFIRRMKRDNPDLPPKFRTPLEIPVKLSKAEKEELRSVEFDLAALMERTGSVEVKEGRTLQAGAVINQITRLDPDTPQFHEMARVRRNLGMLKAPHCAKFIIDELEAEKDFALENRTKTVVFAHHKDVIKIIHAEAEKRMKGAFLVYDGSVGSAKKKQDIVDRFQADDKIRGLIISLAGNSGITLTQSARMRVVEPDWSPSNMIQIEDRIWRIGQEKNVDIGYMSVAGTLDARIGMAIADKMETDERSVNSITFRHNAPSQKASMEVDQSSGSRARSEMPLVLESDENQGDPQPALPLFE</sequence>
<dbReference type="PROSITE" id="PS51194">
    <property type="entry name" value="HELICASE_CTER"/>
    <property type="match status" value="1"/>
</dbReference>
<keyword evidence="1" id="KW-0378">Hydrolase</keyword>
<dbReference type="EMBL" id="LAZR01000150">
    <property type="protein sequence ID" value="KKN86204.1"/>
    <property type="molecule type" value="Genomic_DNA"/>
</dbReference>
<dbReference type="GO" id="GO:0031297">
    <property type="term" value="P:replication fork processing"/>
    <property type="evidence" value="ECO:0007669"/>
    <property type="project" value="TreeGrafter"/>
</dbReference>
<comment type="caution">
    <text evidence="5">The sequence shown here is derived from an EMBL/GenBank/DDBJ whole genome shotgun (WGS) entry which is preliminary data.</text>
</comment>
<organism evidence="5">
    <name type="scientific">marine sediment metagenome</name>
    <dbReference type="NCBI Taxonomy" id="412755"/>
    <lineage>
        <taxon>unclassified sequences</taxon>
        <taxon>metagenomes</taxon>
        <taxon>ecological metagenomes</taxon>
    </lineage>
</organism>
<dbReference type="Pfam" id="PF00176">
    <property type="entry name" value="SNF2-rel_dom"/>
    <property type="match status" value="1"/>
</dbReference>
<dbReference type="Gene3D" id="3.40.50.300">
    <property type="entry name" value="P-loop containing nucleotide triphosphate hydrolases"/>
    <property type="match status" value="1"/>
</dbReference>
<dbReference type="InterPro" id="IPR001650">
    <property type="entry name" value="Helicase_C-like"/>
</dbReference>
<name>A0A0F9U3M0_9ZZZZ</name>
<evidence type="ECO:0000256" key="1">
    <source>
        <dbReference type="ARBA" id="ARBA00022801"/>
    </source>
</evidence>
<dbReference type="InterPro" id="IPR014001">
    <property type="entry name" value="Helicase_ATP-bd"/>
</dbReference>
<feature type="domain" description="Helicase ATP-binding" evidence="3">
    <location>
        <begin position="233"/>
        <end position="397"/>
    </location>
</feature>
<dbReference type="Gene3D" id="3.40.50.10810">
    <property type="entry name" value="Tandem AAA-ATPase domain"/>
    <property type="match status" value="1"/>
</dbReference>
<dbReference type="InterPro" id="IPR000330">
    <property type="entry name" value="SNF2_N"/>
</dbReference>
<dbReference type="InterPro" id="IPR038718">
    <property type="entry name" value="SNF2-like_sf"/>
</dbReference>
<dbReference type="AlphaFoldDB" id="A0A0F9U3M0"/>
<evidence type="ECO:0008006" key="6">
    <source>
        <dbReference type="Google" id="ProtNLM"/>
    </source>
</evidence>
<evidence type="ECO:0000256" key="2">
    <source>
        <dbReference type="SAM" id="MobiDB-lite"/>
    </source>
</evidence>
<protein>
    <recommendedName>
        <fullName evidence="6">Helicase ATP-binding domain-containing protein</fullName>
    </recommendedName>
</protein>
<dbReference type="SMART" id="SM00487">
    <property type="entry name" value="DEXDc"/>
    <property type="match status" value="1"/>
</dbReference>
<evidence type="ECO:0000259" key="3">
    <source>
        <dbReference type="PROSITE" id="PS51192"/>
    </source>
</evidence>
<dbReference type="InterPro" id="IPR027417">
    <property type="entry name" value="P-loop_NTPase"/>
</dbReference>
<dbReference type="PROSITE" id="PS51192">
    <property type="entry name" value="HELICASE_ATP_BIND_1"/>
    <property type="match status" value="1"/>
</dbReference>
<feature type="domain" description="Helicase C-terminal" evidence="4">
    <location>
        <begin position="561"/>
        <end position="723"/>
    </location>
</feature>
<proteinExistence type="predicted"/>
<gene>
    <name evidence="5" type="ORF">LCGC14_0270730</name>
</gene>
<dbReference type="Pfam" id="PF00271">
    <property type="entry name" value="Helicase_C"/>
    <property type="match status" value="1"/>
</dbReference>
<dbReference type="SUPFAM" id="SSF52540">
    <property type="entry name" value="P-loop containing nucleoside triphosphate hydrolases"/>
    <property type="match status" value="2"/>
</dbReference>
<evidence type="ECO:0000313" key="5">
    <source>
        <dbReference type="EMBL" id="KKN86204.1"/>
    </source>
</evidence>
<reference evidence="5" key="1">
    <citation type="journal article" date="2015" name="Nature">
        <title>Complex archaea that bridge the gap between prokaryotes and eukaryotes.</title>
        <authorList>
            <person name="Spang A."/>
            <person name="Saw J.H."/>
            <person name="Jorgensen S.L."/>
            <person name="Zaremba-Niedzwiedzka K."/>
            <person name="Martijn J."/>
            <person name="Lind A.E."/>
            <person name="van Eijk R."/>
            <person name="Schleper C."/>
            <person name="Guy L."/>
            <person name="Ettema T.J."/>
        </authorList>
    </citation>
    <scope>NUCLEOTIDE SEQUENCE</scope>
</reference>
<dbReference type="PANTHER" id="PTHR45766:SF6">
    <property type="entry name" value="SWI_SNF-RELATED MATRIX-ASSOCIATED ACTIN-DEPENDENT REGULATOR OF CHROMATIN SUBFAMILY A-LIKE PROTEIN 1"/>
    <property type="match status" value="1"/>
</dbReference>
<evidence type="ECO:0000259" key="4">
    <source>
        <dbReference type="PROSITE" id="PS51194"/>
    </source>
</evidence>
<dbReference type="GO" id="GO:0016787">
    <property type="term" value="F:hydrolase activity"/>
    <property type="evidence" value="ECO:0007669"/>
    <property type="project" value="UniProtKB-KW"/>
</dbReference>